<evidence type="ECO:0008006" key="3">
    <source>
        <dbReference type="Google" id="ProtNLM"/>
    </source>
</evidence>
<evidence type="ECO:0000313" key="1">
    <source>
        <dbReference type="EMBL" id="TYC60882.1"/>
    </source>
</evidence>
<accession>A0A6C2D5I5</accession>
<sequence>MDQHDGFARPEIRPPDRTLRGTCITRTVDLANPRLIGVWKWNFEEASCRLYAVCVYAPNVLRDAYPLEELQHLKDCVAQQAHKVEKMIDWTRAQLDAAGLNSGEPGRVEPLSADIRTPLASAYVDLFVRADLAIQLLDALWLQGELTDAGHAERTGAMRRAPLSVLGGIQRAHAQCRERIEALYRQRDAGPQ</sequence>
<comment type="caution">
    <text evidence="1">The sequence shown here is derived from an EMBL/GenBank/DDBJ whole genome shotgun (WGS) entry which is preliminary data.</text>
</comment>
<gene>
    <name evidence="1" type="ORF">ETQ85_05655</name>
</gene>
<reference evidence="1 2" key="1">
    <citation type="submission" date="2019-01" db="EMBL/GenBank/DDBJ databases">
        <title>Zoogloea oleivorans genome sequencing and assembly.</title>
        <authorList>
            <person name="Tancsics A."/>
            <person name="Farkas M."/>
            <person name="Kriszt B."/>
            <person name="Maroti G."/>
            <person name="Horvath B."/>
        </authorList>
    </citation>
    <scope>NUCLEOTIDE SEQUENCE [LARGE SCALE GENOMIC DNA]</scope>
    <source>
        <strain evidence="1 2">Buc</strain>
    </source>
</reference>
<name>A0A6C2D5I5_9RHOO</name>
<proteinExistence type="predicted"/>
<organism evidence="1 2">
    <name type="scientific">Zoogloea oleivorans</name>
    <dbReference type="NCBI Taxonomy" id="1552750"/>
    <lineage>
        <taxon>Bacteria</taxon>
        <taxon>Pseudomonadati</taxon>
        <taxon>Pseudomonadota</taxon>
        <taxon>Betaproteobacteria</taxon>
        <taxon>Rhodocyclales</taxon>
        <taxon>Zoogloeaceae</taxon>
        <taxon>Zoogloea</taxon>
    </lineage>
</organism>
<protein>
    <recommendedName>
        <fullName evidence="3">DUF1845 domain-containing protein</fullName>
    </recommendedName>
</protein>
<keyword evidence="2" id="KW-1185">Reference proteome</keyword>
<dbReference type="AlphaFoldDB" id="A0A6C2D5I5"/>
<evidence type="ECO:0000313" key="2">
    <source>
        <dbReference type="Proteomes" id="UP000389128"/>
    </source>
</evidence>
<dbReference type="Proteomes" id="UP000389128">
    <property type="component" value="Unassembled WGS sequence"/>
</dbReference>
<dbReference type="RefSeq" id="WP_148578084.1">
    <property type="nucleotide sequence ID" value="NZ_SDKK01000004.1"/>
</dbReference>
<dbReference type="EMBL" id="SDKK01000004">
    <property type="protein sequence ID" value="TYC60882.1"/>
    <property type="molecule type" value="Genomic_DNA"/>
</dbReference>
<dbReference type="OrthoDB" id="9179291at2"/>